<dbReference type="CDD" id="cd04301">
    <property type="entry name" value="NAT_SF"/>
    <property type="match status" value="1"/>
</dbReference>
<dbReference type="GeneID" id="30019743"/>
<dbReference type="OrthoDB" id="410198at2759"/>
<sequence length="218" mass="24272">MGLQVKSAGEQDAARSVVIEKVAYGRGSISDIIFPGPASEDADGAREAQMLKSLREDPASCLWLQVVDEDRVGTGQHGMVCFSMGYLWLSTPPPPTTTTRRVWGPGSNPEACERFFGGMTSKWAERMGNKPHFYLKLLHTDPTYQRRGAASMLLKRWAERADEHGLESYLEATEEGRPLYEKFGYETVDVLVTDFSKWGGPDKFETCLMLRKPKTGSA</sequence>
<evidence type="ECO:0000313" key="2">
    <source>
        <dbReference type="EMBL" id="OAA69076.1"/>
    </source>
</evidence>
<keyword evidence="2" id="KW-0808">Transferase</keyword>
<comment type="caution">
    <text evidence="2">The sequence shown here is derived from an EMBL/GenBank/DDBJ whole genome shotgun (WGS) entry which is preliminary data.</text>
</comment>
<protein>
    <submittedName>
        <fullName evidence="2">Acetyltransferase, GNAT family</fullName>
    </submittedName>
</protein>
<dbReference type="Proteomes" id="UP000076744">
    <property type="component" value="Unassembled WGS sequence"/>
</dbReference>
<dbReference type="PANTHER" id="PTHR42791">
    <property type="entry name" value="GNAT FAMILY ACETYLTRANSFERASE"/>
    <property type="match status" value="1"/>
</dbReference>
<evidence type="ECO:0000313" key="3">
    <source>
        <dbReference type="Proteomes" id="UP000076744"/>
    </source>
</evidence>
<dbReference type="Gene3D" id="3.40.630.30">
    <property type="match status" value="1"/>
</dbReference>
<keyword evidence="3" id="KW-1185">Reference proteome</keyword>
<dbReference type="SUPFAM" id="SSF55729">
    <property type="entry name" value="Acyl-CoA N-acyltransferases (Nat)"/>
    <property type="match status" value="1"/>
</dbReference>
<dbReference type="RefSeq" id="XP_018705946.1">
    <property type="nucleotide sequence ID" value="XM_018847057.1"/>
</dbReference>
<evidence type="ECO:0000259" key="1">
    <source>
        <dbReference type="PROSITE" id="PS51186"/>
    </source>
</evidence>
<dbReference type="STRING" id="1081104.A0A168AQZ5"/>
<name>A0A168AQZ5_CORFA</name>
<dbReference type="EMBL" id="AZHB01000006">
    <property type="protein sequence ID" value="OAA69076.1"/>
    <property type="molecule type" value="Genomic_DNA"/>
</dbReference>
<proteinExistence type="predicted"/>
<gene>
    <name evidence="2" type="ORF">ISF_03451</name>
</gene>
<dbReference type="PANTHER" id="PTHR42791:SF14">
    <property type="entry name" value="N-ACETYLTRANSFERASE DOMAIN-CONTAINING PROTEIN"/>
    <property type="match status" value="1"/>
</dbReference>
<dbReference type="InterPro" id="IPR016181">
    <property type="entry name" value="Acyl_CoA_acyltransferase"/>
</dbReference>
<feature type="domain" description="N-acetyltransferase" evidence="1">
    <location>
        <begin position="131"/>
        <end position="214"/>
    </location>
</feature>
<dbReference type="AlphaFoldDB" id="A0A168AQZ5"/>
<dbReference type="GO" id="GO:0016747">
    <property type="term" value="F:acyltransferase activity, transferring groups other than amino-acyl groups"/>
    <property type="evidence" value="ECO:0007669"/>
    <property type="project" value="InterPro"/>
</dbReference>
<reference evidence="2 3" key="1">
    <citation type="journal article" date="2016" name="Genome Biol. Evol.">
        <title>Divergent and convergent evolution of fungal pathogenicity.</title>
        <authorList>
            <person name="Shang Y."/>
            <person name="Xiao G."/>
            <person name="Zheng P."/>
            <person name="Cen K."/>
            <person name="Zhan S."/>
            <person name="Wang C."/>
        </authorList>
    </citation>
    <scope>NUCLEOTIDE SEQUENCE [LARGE SCALE GENOMIC DNA]</scope>
    <source>
        <strain evidence="2 3">ARSEF 2679</strain>
    </source>
</reference>
<accession>A0A168AQZ5</accession>
<organism evidence="2 3">
    <name type="scientific">Cordyceps fumosorosea (strain ARSEF 2679)</name>
    <name type="common">Isaria fumosorosea</name>
    <dbReference type="NCBI Taxonomy" id="1081104"/>
    <lineage>
        <taxon>Eukaryota</taxon>
        <taxon>Fungi</taxon>
        <taxon>Dikarya</taxon>
        <taxon>Ascomycota</taxon>
        <taxon>Pezizomycotina</taxon>
        <taxon>Sordariomycetes</taxon>
        <taxon>Hypocreomycetidae</taxon>
        <taxon>Hypocreales</taxon>
        <taxon>Cordycipitaceae</taxon>
        <taxon>Cordyceps</taxon>
    </lineage>
</organism>
<dbReference type="Pfam" id="PF00583">
    <property type="entry name" value="Acetyltransf_1"/>
    <property type="match status" value="1"/>
</dbReference>
<dbReference type="InterPro" id="IPR000182">
    <property type="entry name" value="GNAT_dom"/>
</dbReference>
<dbReference type="PROSITE" id="PS51186">
    <property type="entry name" value="GNAT"/>
    <property type="match status" value="1"/>
</dbReference>
<dbReference type="InterPro" id="IPR052523">
    <property type="entry name" value="Trichothecene_AcTrans"/>
</dbReference>